<sequence length="102" mass="11580">MNNEAKRKLENLLGNGSVNLRIGDSAAGEIYRMYKKDGNYFNRVKKAIDKICYNPKQAEKLSGPMKGYCSKHVGSKVIIFRYSDPNNVYIENLDEHDSAYGL</sequence>
<gene>
    <name evidence="2" type="ORF">BJBARM5_0151</name>
    <name evidence="1" type="ORF">BJBARM5_1080</name>
</gene>
<dbReference type="EMBL" id="GG745546">
    <property type="protein sequence ID" value="EFD93138.1"/>
    <property type="molecule type" value="Genomic_DNA"/>
</dbReference>
<accession>D6GUL0</accession>
<evidence type="ECO:0000313" key="1">
    <source>
        <dbReference type="EMBL" id="EFD92216.1"/>
    </source>
</evidence>
<protein>
    <submittedName>
        <fullName evidence="2">Uncharacterized protein</fullName>
    </submittedName>
</protein>
<evidence type="ECO:0000313" key="3">
    <source>
        <dbReference type="Proteomes" id="UP000009376"/>
    </source>
</evidence>
<dbReference type="AlphaFoldDB" id="D6GUL0"/>
<reference evidence="2 3" key="1">
    <citation type="journal article" date="2010" name="Proc. Natl. Acad. Sci. U.S.A.">
        <title>Enigmatic, ultrasmall, uncultivated Archaea.</title>
        <authorList>
            <person name="Baker B.J."/>
            <person name="Comolli L.R."/>
            <person name="Dick G.J."/>
            <person name="Hauser L.J."/>
            <person name="Hyatt D."/>
            <person name="Dill B.D."/>
            <person name="Land M.L."/>
            <person name="Verberkmoes N.C."/>
            <person name="Hettich R.L."/>
            <person name="Banfield J.F."/>
        </authorList>
    </citation>
    <scope>NUCLEOTIDE SEQUENCE [LARGE SCALE GENOMIC DNA]</scope>
</reference>
<dbReference type="InterPro" id="IPR035093">
    <property type="entry name" value="RelE/ParE_toxin_dom_sf"/>
</dbReference>
<proteinExistence type="predicted"/>
<organism evidence="2 3">
    <name type="scientific">Candidatus Parvarchaeum acidophilus ARMAN-5</name>
    <dbReference type="NCBI Taxonomy" id="662762"/>
    <lineage>
        <taxon>Archaea</taxon>
        <taxon>Candidatus Parvarchaeota</taxon>
        <taxon>Candidatus Parvarchaeum</taxon>
    </lineage>
</organism>
<dbReference type="SUPFAM" id="SSF143011">
    <property type="entry name" value="RelE-like"/>
    <property type="match status" value="1"/>
</dbReference>
<dbReference type="EMBL" id="GG745615">
    <property type="protein sequence ID" value="EFD92216.1"/>
    <property type="molecule type" value="Genomic_DNA"/>
</dbReference>
<dbReference type="Gene3D" id="3.30.2310.20">
    <property type="entry name" value="RelE-like"/>
    <property type="match status" value="1"/>
</dbReference>
<name>D6GUL0_PARA5</name>
<dbReference type="Proteomes" id="UP000009376">
    <property type="component" value="Unassembled WGS sequence"/>
</dbReference>
<evidence type="ECO:0000313" key="2">
    <source>
        <dbReference type="EMBL" id="EFD93138.1"/>
    </source>
</evidence>